<evidence type="ECO:0000313" key="12">
    <source>
        <dbReference type="Proteomes" id="UP000014227"/>
    </source>
</evidence>
<dbReference type="GO" id="GO:0001717">
    <property type="term" value="P:conversion of seryl-tRNAsec to selenocys-tRNAsec"/>
    <property type="evidence" value="ECO:0007669"/>
    <property type="project" value="UniProtKB-UniRule"/>
</dbReference>
<evidence type="ECO:0000256" key="4">
    <source>
        <dbReference type="ARBA" id="ARBA00022898"/>
    </source>
</evidence>
<keyword evidence="12" id="KW-1185">Reference proteome</keyword>
<evidence type="ECO:0000256" key="3">
    <source>
        <dbReference type="ARBA" id="ARBA00022679"/>
    </source>
</evidence>
<dbReference type="InterPro" id="IPR015421">
    <property type="entry name" value="PyrdxlP-dep_Trfase_major"/>
</dbReference>
<dbReference type="PATRIC" id="fig|1303518.3.peg.1080"/>
<sequence>MTVKKHDSVNEAHTVVSNVVSHKLRSLPSVSRLLASPEIRQLGENVPQTVLVQVIRHVLQRWREALQAQPERPAPNDADIVQEVIEEAQHRMRPSLCKAINATGVILHTGLGRARLADEAVEALLTVARGHCTLEIDRASGHRGSRQDHVRSLLCELTGAEDAYVVNNCAGAVFLAVTALAMGREVVLSRGELVEIGGGFRMPDIVQASGAVLVEVGTTNRTRLSDYVQAVSERTGLILRCRPSNFAIIGFTETVPLEDLVALGDSRGIPVMDDQGSGALLSLVKGKSTVLDSVKAGASVITASGDKLLGGPQAGLILGKRRYIEPIARHPLARALRVDKLTLAALEATLRLYRDREQALQAIPTLRYFCRSMPEITRLAKRLYRGLQRVLPRERFRLELRRDYSEIGGGSLPEERLDTLCVALRGADGGLSAEIIAKRLRLAPTPIFTRVQDDWVLFDPRTLEAEEIKTIADAVRVLL</sequence>
<comment type="cofactor">
    <cofactor evidence="1 8 9">
        <name>pyridoxal 5'-phosphate</name>
        <dbReference type="ChEBI" id="CHEBI:597326"/>
    </cofactor>
</comment>
<dbReference type="Pfam" id="PF12390">
    <property type="entry name" value="Se-cys_synth_N"/>
    <property type="match status" value="1"/>
</dbReference>
<evidence type="ECO:0000256" key="7">
    <source>
        <dbReference type="ARBA" id="ARBA00044507"/>
    </source>
</evidence>
<dbReference type="InParanoid" id="S0ETN1"/>
<dbReference type="GO" id="GO:0001514">
    <property type="term" value="P:selenocysteine incorporation"/>
    <property type="evidence" value="ECO:0007669"/>
    <property type="project" value="UniProtKB-UniRule"/>
</dbReference>
<keyword evidence="3 8" id="KW-0808">Transferase</keyword>
<dbReference type="eggNOG" id="COG1921">
    <property type="taxonomic scope" value="Bacteria"/>
</dbReference>
<dbReference type="InterPro" id="IPR004534">
    <property type="entry name" value="SelA_trans"/>
</dbReference>
<evidence type="ECO:0000313" key="11">
    <source>
        <dbReference type="EMBL" id="CCW34885.1"/>
    </source>
</evidence>
<dbReference type="HAMAP" id="MF_00423">
    <property type="entry name" value="SelA"/>
    <property type="match status" value="1"/>
</dbReference>
<evidence type="ECO:0000256" key="5">
    <source>
        <dbReference type="ARBA" id="ARBA00022917"/>
    </source>
</evidence>
<evidence type="ECO:0000259" key="10">
    <source>
        <dbReference type="Pfam" id="PF12390"/>
    </source>
</evidence>
<dbReference type="EMBL" id="HF951689">
    <property type="protein sequence ID" value="CCW34885.1"/>
    <property type="molecule type" value="Genomic_DNA"/>
</dbReference>
<proteinExistence type="inferred from homology"/>
<dbReference type="EC" id="2.9.1.1" evidence="8"/>
<keyword evidence="4 8" id="KW-0663">Pyridoxal phosphate</keyword>
<comment type="pathway">
    <text evidence="8">Aminoacyl-tRNA biosynthesis; selenocysteinyl-tRNA(Sec) biosynthesis; selenocysteinyl-tRNA(Sec) from L-seryl-tRNA(Sec) (bacterial route): step 1/1.</text>
</comment>
<keyword evidence="5 8" id="KW-0648">Protein biosynthesis</keyword>
<evidence type="ECO:0000256" key="6">
    <source>
        <dbReference type="ARBA" id="ARBA00023266"/>
    </source>
</evidence>
<dbReference type="SUPFAM" id="SSF53383">
    <property type="entry name" value="PLP-dependent transferases"/>
    <property type="match status" value="1"/>
</dbReference>
<comment type="function">
    <text evidence="8">Converts seryl-tRNA(Sec) to selenocysteinyl-tRNA(Sec) required for selenoprotein biosynthesis.</text>
</comment>
<dbReference type="UniPathway" id="UPA00906">
    <property type="reaction ID" value="UER00896"/>
</dbReference>
<dbReference type="RefSeq" id="WP_016482434.1">
    <property type="nucleotide sequence ID" value="NC_021487.1"/>
</dbReference>
<feature type="domain" description="L-seryl-tRNA selenium transferase N-terminal" evidence="10">
    <location>
        <begin position="24"/>
        <end position="63"/>
    </location>
</feature>
<comment type="similarity">
    <text evidence="7 8">Belongs to the SelA family.</text>
</comment>
<dbReference type="PANTHER" id="PTHR32328:SF0">
    <property type="entry name" value="L-SERYL-TRNA(SEC) SELENIUM TRANSFERASE"/>
    <property type="match status" value="1"/>
</dbReference>
<dbReference type="GO" id="GO:0005737">
    <property type="term" value="C:cytoplasm"/>
    <property type="evidence" value="ECO:0007669"/>
    <property type="project" value="UniProtKB-SubCell"/>
</dbReference>
<protein>
    <recommendedName>
        <fullName evidence="8">L-seryl-tRNA(Sec) selenium transferase</fullName>
        <ecNumber evidence="8">2.9.1.1</ecNumber>
    </recommendedName>
    <alternativeName>
        <fullName evidence="8">Selenocysteine synthase</fullName>
        <shortName evidence="8">Sec synthase</shortName>
    </alternativeName>
    <alternativeName>
        <fullName evidence="8">Selenocysteinyl-tRNA(Sec) synthase</fullName>
    </alternativeName>
</protein>
<dbReference type="NCBIfam" id="TIGR00474">
    <property type="entry name" value="selA"/>
    <property type="match status" value="1"/>
</dbReference>
<dbReference type="Proteomes" id="UP000014227">
    <property type="component" value="Chromosome I"/>
</dbReference>
<name>S0ETN1_CHTCT</name>
<dbReference type="InterPro" id="IPR025862">
    <property type="entry name" value="SelA_trans_N_dom"/>
</dbReference>
<evidence type="ECO:0000256" key="9">
    <source>
        <dbReference type="PIRSR" id="PIRSR618319-50"/>
    </source>
</evidence>
<keyword evidence="6 8" id="KW-0711">Selenium</keyword>
<dbReference type="AlphaFoldDB" id="S0ETN1"/>
<dbReference type="KEGG" id="ccz:CCALI_01063"/>
<dbReference type="HOGENOM" id="CLU_038142_1_0_0"/>
<evidence type="ECO:0000256" key="8">
    <source>
        <dbReference type="HAMAP-Rule" id="MF_00423"/>
    </source>
</evidence>
<evidence type="ECO:0000256" key="1">
    <source>
        <dbReference type="ARBA" id="ARBA00001933"/>
    </source>
</evidence>
<dbReference type="InterPro" id="IPR018319">
    <property type="entry name" value="SelA-like"/>
</dbReference>
<accession>S0ETN1</accession>
<dbReference type="STRING" id="454171.CP488_00093"/>
<dbReference type="Gene3D" id="3.40.640.10">
    <property type="entry name" value="Type I PLP-dependent aspartate aminotransferase-like (Major domain)"/>
    <property type="match status" value="1"/>
</dbReference>
<reference evidence="12" key="1">
    <citation type="submission" date="2013-03" db="EMBL/GenBank/DDBJ databases">
        <title>Genome sequence of Chthonomonas calidirosea, the first sequenced genome from the Armatimonadetes phylum (formally candidate division OP10).</title>
        <authorList>
            <person name="Lee K.C.Y."/>
            <person name="Morgan X.C."/>
            <person name="Dunfield P.F."/>
            <person name="Tamas I."/>
            <person name="Houghton K.M."/>
            <person name="Vyssotski M."/>
            <person name="Ryan J.L.J."/>
            <person name="Lagutin K."/>
            <person name="McDonald I.R."/>
            <person name="Stott M.B."/>
        </authorList>
    </citation>
    <scope>NUCLEOTIDE SEQUENCE [LARGE SCALE GENOMIC DNA]</scope>
    <source>
        <strain evidence="12">DSM 23976 / ICMP 18418 / T49</strain>
    </source>
</reference>
<keyword evidence="2 8" id="KW-0963">Cytoplasm</keyword>
<comment type="subcellular location">
    <subcellularLocation>
        <location evidence="8">Cytoplasm</location>
    </subcellularLocation>
</comment>
<comment type="catalytic activity">
    <reaction evidence="8">
        <text>L-seryl-tRNA(Sec) + selenophosphate + H(+) = L-selenocysteinyl-tRNA(Sec) + phosphate</text>
        <dbReference type="Rhea" id="RHEA:22728"/>
        <dbReference type="Rhea" id="RHEA-COMP:9742"/>
        <dbReference type="Rhea" id="RHEA-COMP:9743"/>
        <dbReference type="ChEBI" id="CHEBI:15378"/>
        <dbReference type="ChEBI" id="CHEBI:16144"/>
        <dbReference type="ChEBI" id="CHEBI:43474"/>
        <dbReference type="ChEBI" id="CHEBI:78533"/>
        <dbReference type="ChEBI" id="CHEBI:78573"/>
        <dbReference type="EC" id="2.9.1.1"/>
    </reaction>
</comment>
<gene>
    <name evidence="8" type="primary">selA</name>
    <name evidence="11" type="ORF">CCALI_01063</name>
</gene>
<dbReference type="Gene3D" id="3.90.1150.180">
    <property type="match status" value="1"/>
</dbReference>
<feature type="modified residue" description="N6-(pyridoxal phosphate)lysine" evidence="8 9">
    <location>
        <position position="307"/>
    </location>
</feature>
<dbReference type="OrthoDB" id="9787096at2"/>
<evidence type="ECO:0000256" key="2">
    <source>
        <dbReference type="ARBA" id="ARBA00022490"/>
    </source>
</evidence>
<dbReference type="InterPro" id="IPR015424">
    <property type="entry name" value="PyrdxlP-dep_Trfase"/>
</dbReference>
<dbReference type="PANTHER" id="PTHR32328">
    <property type="entry name" value="L-SERYL-TRNA(SEC) SELENIUM TRANSFERASE"/>
    <property type="match status" value="1"/>
</dbReference>
<dbReference type="GO" id="GO:0004125">
    <property type="term" value="F:L-seryl-tRNA(Sec) selenium transferase activity"/>
    <property type="evidence" value="ECO:0007669"/>
    <property type="project" value="UniProtKB-UniRule"/>
</dbReference>
<dbReference type="Pfam" id="PF03841">
    <property type="entry name" value="SelA"/>
    <property type="match status" value="1"/>
</dbReference>
<organism evidence="11 12">
    <name type="scientific">Chthonomonas calidirosea (strain DSM 23976 / ICMP 18418 / T49)</name>
    <dbReference type="NCBI Taxonomy" id="1303518"/>
    <lineage>
        <taxon>Bacteria</taxon>
        <taxon>Bacillati</taxon>
        <taxon>Armatimonadota</taxon>
        <taxon>Chthonomonadia</taxon>
        <taxon>Chthonomonadales</taxon>
        <taxon>Chthonomonadaceae</taxon>
        <taxon>Chthonomonas</taxon>
    </lineage>
</organism>